<dbReference type="GO" id="GO:0003682">
    <property type="term" value="F:chromatin binding"/>
    <property type="evidence" value="ECO:0007669"/>
    <property type="project" value="TreeGrafter"/>
</dbReference>
<reference evidence="8" key="1">
    <citation type="submission" date="2022-06" db="EMBL/GenBank/DDBJ databases">
        <title>Uncovering the hologenomic basis of an extraordinary plant invasion.</title>
        <authorList>
            <person name="Bieker V.C."/>
            <person name="Martin M.D."/>
            <person name="Gilbert T."/>
            <person name="Hodgins K."/>
            <person name="Battlay P."/>
            <person name="Petersen B."/>
            <person name="Wilson J."/>
        </authorList>
    </citation>
    <scope>NUCLEOTIDE SEQUENCE</scope>
    <source>
        <strain evidence="8">AA19_3_7</strain>
        <tissue evidence="8">Leaf</tissue>
    </source>
</reference>
<evidence type="ECO:0000259" key="7">
    <source>
        <dbReference type="Pfam" id="PF04824"/>
    </source>
</evidence>
<keyword evidence="3" id="KW-0132">Cell division</keyword>
<feature type="domain" description="Rad21/Rec8-like protein C-terminal eukaryotic" evidence="7">
    <location>
        <begin position="37"/>
        <end position="86"/>
    </location>
</feature>
<dbReference type="PANTHER" id="PTHR12585:SF55">
    <property type="entry name" value="SISTER CHROMATID COHESION 1 PROTEIN 3"/>
    <property type="match status" value="1"/>
</dbReference>
<keyword evidence="3" id="KW-0498">Mitosis</keyword>
<evidence type="ECO:0000256" key="3">
    <source>
        <dbReference type="ARBA" id="ARBA00022776"/>
    </source>
</evidence>
<keyword evidence="4" id="KW-0159">Chromosome partition</keyword>
<dbReference type="SUPFAM" id="SSF46785">
    <property type="entry name" value="Winged helix' DNA-binding domain"/>
    <property type="match status" value="1"/>
</dbReference>
<proteinExistence type="inferred from homology"/>
<organism evidence="8 9">
    <name type="scientific">Ambrosia artemisiifolia</name>
    <name type="common">Common ragweed</name>
    <dbReference type="NCBI Taxonomy" id="4212"/>
    <lineage>
        <taxon>Eukaryota</taxon>
        <taxon>Viridiplantae</taxon>
        <taxon>Streptophyta</taxon>
        <taxon>Embryophyta</taxon>
        <taxon>Tracheophyta</taxon>
        <taxon>Spermatophyta</taxon>
        <taxon>Magnoliopsida</taxon>
        <taxon>eudicotyledons</taxon>
        <taxon>Gunneridae</taxon>
        <taxon>Pentapetalae</taxon>
        <taxon>asterids</taxon>
        <taxon>campanulids</taxon>
        <taxon>Asterales</taxon>
        <taxon>Asteraceae</taxon>
        <taxon>Asteroideae</taxon>
        <taxon>Heliantheae alliance</taxon>
        <taxon>Heliantheae</taxon>
        <taxon>Ambrosia</taxon>
    </lineage>
</organism>
<comment type="subunit">
    <text evidence="6">Component of the cohesin complex.</text>
</comment>
<dbReference type="InterPro" id="IPR023093">
    <property type="entry name" value="ScpA-like_C"/>
</dbReference>
<sequence>MRGTPEPGSLLPRTRGVAKLIKEKSAATPSTSESLGSVSMNSILEGKTRKICSRMFFETLVLKSCDLIDVKQDEPYGDITLKVTPQLSKLDFSN</sequence>
<dbReference type="InterPro" id="IPR006909">
    <property type="entry name" value="Rad21/Rec8_C_eu"/>
</dbReference>
<dbReference type="GO" id="GO:0007059">
    <property type="term" value="P:chromosome segregation"/>
    <property type="evidence" value="ECO:0007669"/>
    <property type="project" value="UniProtKB-KW"/>
</dbReference>
<evidence type="ECO:0000256" key="2">
    <source>
        <dbReference type="ARBA" id="ARBA00009870"/>
    </source>
</evidence>
<evidence type="ECO:0000256" key="5">
    <source>
        <dbReference type="ARBA" id="ARBA00023242"/>
    </source>
</evidence>
<dbReference type="GO" id="GO:0008278">
    <property type="term" value="C:cohesin complex"/>
    <property type="evidence" value="ECO:0007669"/>
    <property type="project" value="InterPro"/>
</dbReference>
<dbReference type="Gene3D" id="1.10.10.580">
    <property type="entry name" value="Structural maintenance of chromosome 1. Chain E"/>
    <property type="match status" value="1"/>
</dbReference>
<dbReference type="Proteomes" id="UP001206925">
    <property type="component" value="Unassembled WGS sequence"/>
</dbReference>
<dbReference type="GO" id="GO:0005634">
    <property type="term" value="C:nucleus"/>
    <property type="evidence" value="ECO:0007669"/>
    <property type="project" value="UniProtKB-SubCell"/>
</dbReference>
<dbReference type="InterPro" id="IPR039781">
    <property type="entry name" value="Rad21/Rec8-like"/>
</dbReference>
<gene>
    <name evidence="8" type="ORF">M8C21_030203</name>
</gene>
<keyword evidence="3" id="KW-0131">Cell cycle</keyword>
<name>A0AAD5GFQ3_AMBAR</name>
<dbReference type="InterPro" id="IPR036390">
    <property type="entry name" value="WH_DNA-bd_sf"/>
</dbReference>
<dbReference type="GO" id="GO:1990414">
    <property type="term" value="P:replication-born double-strand break repair via sister chromatid exchange"/>
    <property type="evidence" value="ECO:0007669"/>
    <property type="project" value="TreeGrafter"/>
</dbReference>
<evidence type="ECO:0000313" key="9">
    <source>
        <dbReference type="Proteomes" id="UP001206925"/>
    </source>
</evidence>
<evidence type="ECO:0000256" key="4">
    <source>
        <dbReference type="ARBA" id="ARBA00022829"/>
    </source>
</evidence>
<dbReference type="EMBL" id="JAMZMK010008348">
    <property type="protein sequence ID" value="KAI7740785.1"/>
    <property type="molecule type" value="Genomic_DNA"/>
</dbReference>
<dbReference type="GO" id="GO:0007062">
    <property type="term" value="P:sister chromatid cohesion"/>
    <property type="evidence" value="ECO:0007669"/>
    <property type="project" value="InterPro"/>
</dbReference>
<dbReference type="FunFam" id="1.10.10.580:FF:000002">
    <property type="entry name" value="Sister chromatid cohesion 1 protein 4"/>
    <property type="match status" value="1"/>
</dbReference>
<comment type="caution">
    <text evidence="8">The sequence shown here is derived from an EMBL/GenBank/DDBJ whole genome shotgun (WGS) entry which is preliminary data.</text>
</comment>
<keyword evidence="9" id="KW-1185">Reference proteome</keyword>
<dbReference type="AlphaFoldDB" id="A0AAD5GFQ3"/>
<dbReference type="Pfam" id="PF04824">
    <property type="entry name" value="Rad21_Rec8"/>
    <property type="match status" value="1"/>
</dbReference>
<evidence type="ECO:0000313" key="8">
    <source>
        <dbReference type="EMBL" id="KAI7740785.1"/>
    </source>
</evidence>
<protein>
    <recommendedName>
        <fullName evidence="7">Rad21/Rec8-like protein C-terminal eukaryotic domain-containing protein</fullName>
    </recommendedName>
</protein>
<evidence type="ECO:0000256" key="6">
    <source>
        <dbReference type="ARBA" id="ARBA00064543"/>
    </source>
</evidence>
<comment type="subcellular location">
    <subcellularLocation>
        <location evidence="1">Nucleus</location>
    </subcellularLocation>
</comment>
<comment type="similarity">
    <text evidence="2">Belongs to the rad21 family.</text>
</comment>
<evidence type="ECO:0000256" key="1">
    <source>
        <dbReference type="ARBA" id="ARBA00004123"/>
    </source>
</evidence>
<dbReference type="PANTHER" id="PTHR12585">
    <property type="entry name" value="SCC1 / RAD21 FAMILY MEMBER"/>
    <property type="match status" value="1"/>
</dbReference>
<accession>A0AAD5GFQ3</accession>
<keyword evidence="5" id="KW-0539">Nucleus</keyword>